<proteinExistence type="predicted"/>
<evidence type="ECO:0000313" key="1">
    <source>
        <dbReference type="EMBL" id="GFJ91582.1"/>
    </source>
</evidence>
<comment type="caution">
    <text evidence="1">The sequence shown here is derived from an EMBL/GenBank/DDBJ whole genome shotgun (WGS) entry which is preliminary data.</text>
</comment>
<gene>
    <name evidence="1" type="ORF">Prum_052240</name>
</gene>
<evidence type="ECO:0000313" key="2">
    <source>
        <dbReference type="Proteomes" id="UP000482960"/>
    </source>
</evidence>
<accession>A0A6V8L2Q4</accession>
<organism evidence="1 2">
    <name type="scientific">Phytohabitans rumicis</name>
    <dbReference type="NCBI Taxonomy" id="1076125"/>
    <lineage>
        <taxon>Bacteria</taxon>
        <taxon>Bacillati</taxon>
        <taxon>Actinomycetota</taxon>
        <taxon>Actinomycetes</taxon>
        <taxon>Micromonosporales</taxon>
        <taxon>Micromonosporaceae</taxon>
    </lineage>
</organism>
<sequence length="133" mass="14663">MPNSHGRFTVVILAGNNLSQYCDDSDWTRDPEMHKVTTYGKNANVYDGGLKDGTSQLTFIYDTSVTAGPRAVIEPLEGTVVSLVYRPEGTGAGKPQRTVNVFVGEYKETHPVNDYVRGTLKLQHSDDVVRTTQ</sequence>
<dbReference type="EMBL" id="BLPG01000001">
    <property type="protein sequence ID" value="GFJ91582.1"/>
    <property type="molecule type" value="Genomic_DNA"/>
</dbReference>
<keyword evidence="2" id="KW-1185">Reference proteome</keyword>
<dbReference type="RefSeq" id="WP_173078630.1">
    <property type="nucleotide sequence ID" value="NZ_BAABJB010000004.1"/>
</dbReference>
<reference evidence="1 2" key="2">
    <citation type="submission" date="2020-03" db="EMBL/GenBank/DDBJ databases">
        <authorList>
            <person name="Ichikawa N."/>
            <person name="Kimura A."/>
            <person name="Kitahashi Y."/>
            <person name="Uohara A."/>
        </authorList>
    </citation>
    <scope>NUCLEOTIDE SEQUENCE [LARGE SCALE GENOMIC DNA]</scope>
    <source>
        <strain evidence="1 2">NBRC 108638</strain>
    </source>
</reference>
<name>A0A6V8L2Q4_9ACTN</name>
<reference evidence="1 2" key="1">
    <citation type="submission" date="2020-03" db="EMBL/GenBank/DDBJ databases">
        <title>Whole genome shotgun sequence of Phytohabitans rumicis NBRC 108638.</title>
        <authorList>
            <person name="Komaki H."/>
            <person name="Tamura T."/>
        </authorList>
    </citation>
    <scope>NUCLEOTIDE SEQUENCE [LARGE SCALE GENOMIC DNA]</scope>
    <source>
        <strain evidence="1 2">NBRC 108638</strain>
    </source>
</reference>
<dbReference type="Proteomes" id="UP000482960">
    <property type="component" value="Unassembled WGS sequence"/>
</dbReference>
<protein>
    <submittedName>
        <fullName evidence="1">Uncharacterized protein</fullName>
    </submittedName>
</protein>
<dbReference type="AlphaFoldDB" id="A0A6V8L2Q4"/>